<dbReference type="AlphaFoldDB" id="A0A6M3LQ62"/>
<sequence length="63" mass="7365">MDILDLRQMAAYKMYNTVSHCVLRPLKKRKDKFIDNDVCAIIDNKIKLNSVSLVVHNSYVERP</sequence>
<gene>
    <name evidence="1" type="ORF">MM415A03270_0012</name>
    <name evidence="2" type="ORF">MM415B05267_0008</name>
</gene>
<reference evidence="2" key="1">
    <citation type="submission" date="2020-03" db="EMBL/GenBank/DDBJ databases">
        <title>The deep terrestrial virosphere.</title>
        <authorList>
            <person name="Holmfeldt K."/>
            <person name="Nilsson E."/>
            <person name="Simone D."/>
            <person name="Lopez-Fernandez M."/>
            <person name="Wu X."/>
            <person name="de Brujin I."/>
            <person name="Lundin D."/>
            <person name="Andersson A."/>
            <person name="Bertilsson S."/>
            <person name="Dopson M."/>
        </authorList>
    </citation>
    <scope>NUCLEOTIDE SEQUENCE</scope>
    <source>
        <strain evidence="1">MM415A03270</strain>
        <strain evidence="2">MM415B05267</strain>
    </source>
</reference>
<dbReference type="EMBL" id="MT141864">
    <property type="protein sequence ID" value="QJA71328.1"/>
    <property type="molecule type" value="Genomic_DNA"/>
</dbReference>
<dbReference type="EMBL" id="MT143329">
    <property type="protein sequence ID" value="QJA95614.1"/>
    <property type="molecule type" value="Genomic_DNA"/>
</dbReference>
<evidence type="ECO:0000313" key="1">
    <source>
        <dbReference type="EMBL" id="QJA71328.1"/>
    </source>
</evidence>
<evidence type="ECO:0000313" key="2">
    <source>
        <dbReference type="EMBL" id="QJA95614.1"/>
    </source>
</evidence>
<protein>
    <submittedName>
        <fullName evidence="2">Uncharacterized protein</fullName>
    </submittedName>
</protein>
<organism evidence="2">
    <name type="scientific">viral metagenome</name>
    <dbReference type="NCBI Taxonomy" id="1070528"/>
    <lineage>
        <taxon>unclassified sequences</taxon>
        <taxon>metagenomes</taxon>
        <taxon>organismal metagenomes</taxon>
    </lineage>
</organism>
<proteinExistence type="predicted"/>
<name>A0A6M3LQ62_9ZZZZ</name>
<accession>A0A6M3LQ62</accession>